<protein>
    <submittedName>
        <fullName evidence="3">PH domain-containing protein</fullName>
    </submittedName>
</protein>
<dbReference type="InterPro" id="IPR005182">
    <property type="entry name" value="YdbS-like_PH"/>
</dbReference>
<dbReference type="PANTHER" id="PTHR34473">
    <property type="entry name" value="UPF0699 TRANSMEMBRANE PROTEIN YDBS"/>
    <property type="match status" value="1"/>
</dbReference>
<reference evidence="3 4" key="1">
    <citation type="submission" date="2023-06" db="EMBL/GenBank/DDBJ databases">
        <title>Sporosarcina sp. nov., isolated from Korean traditional fermented seafood 'Jeotgal'.</title>
        <authorList>
            <person name="Yang A.-I."/>
            <person name="Shin N.-R."/>
        </authorList>
    </citation>
    <scope>NUCLEOTIDE SEQUENCE [LARGE SCALE GENOMIC DNA]</scope>
    <source>
        <strain evidence="3 4">KCTC3840</strain>
    </source>
</reference>
<sequence>MEHTMEVPAHRLAKHAVPAFRWGSAIGHVIMLAIIGIFFAVSIYFSWGQWSRWIVWIAVALMLISGIWSIGFRPFYVHKHFRYGFSDEFLQIKSGAFYETHELIPMTKIQAVSTNQGPILRKFGLYSLTIETMGSSHEIPALPKEVAVDVRNQIALYAKIREVDE</sequence>
<keyword evidence="1" id="KW-1133">Transmembrane helix</keyword>
<evidence type="ECO:0000313" key="3">
    <source>
        <dbReference type="EMBL" id="MDW0108752.1"/>
    </source>
</evidence>
<name>A0ABU4FX91_9BACL</name>
<keyword evidence="1" id="KW-0812">Transmembrane</keyword>
<accession>A0ABU4FX91</accession>
<comment type="caution">
    <text evidence="3">The sequence shown here is derived from an EMBL/GenBank/DDBJ whole genome shotgun (WGS) entry which is preliminary data.</text>
</comment>
<proteinExistence type="predicted"/>
<keyword evidence="1" id="KW-0472">Membrane</keyword>
<feature type="transmembrane region" description="Helical" evidence="1">
    <location>
        <begin position="53"/>
        <end position="72"/>
    </location>
</feature>
<dbReference type="RefSeq" id="WP_317933990.1">
    <property type="nucleotide sequence ID" value="NZ_JAUBDH010000001.1"/>
</dbReference>
<dbReference type="EMBL" id="JAUBDH010000001">
    <property type="protein sequence ID" value="MDW0108752.1"/>
    <property type="molecule type" value="Genomic_DNA"/>
</dbReference>
<feature type="domain" description="YdbS-like PH" evidence="2">
    <location>
        <begin position="79"/>
        <end position="154"/>
    </location>
</feature>
<gene>
    <name evidence="3" type="ORF">QT716_01675</name>
</gene>
<evidence type="ECO:0000256" key="1">
    <source>
        <dbReference type="SAM" id="Phobius"/>
    </source>
</evidence>
<feature type="transmembrane region" description="Helical" evidence="1">
    <location>
        <begin position="20"/>
        <end position="47"/>
    </location>
</feature>
<dbReference type="Pfam" id="PF03703">
    <property type="entry name" value="bPH_2"/>
    <property type="match status" value="1"/>
</dbReference>
<organism evidence="3 4">
    <name type="scientific">Sporosarcina aquimarina</name>
    <dbReference type="NCBI Taxonomy" id="114975"/>
    <lineage>
        <taxon>Bacteria</taxon>
        <taxon>Bacillati</taxon>
        <taxon>Bacillota</taxon>
        <taxon>Bacilli</taxon>
        <taxon>Bacillales</taxon>
        <taxon>Caryophanaceae</taxon>
        <taxon>Sporosarcina</taxon>
    </lineage>
</organism>
<evidence type="ECO:0000259" key="2">
    <source>
        <dbReference type="Pfam" id="PF03703"/>
    </source>
</evidence>
<dbReference type="Proteomes" id="UP001280629">
    <property type="component" value="Unassembled WGS sequence"/>
</dbReference>
<keyword evidence="4" id="KW-1185">Reference proteome</keyword>
<evidence type="ECO:0000313" key="4">
    <source>
        <dbReference type="Proteomes" id="UP001280629"/>
    </source>
</evidence>
<dbReference type="PANTHER" id="PTHR34473:SF2">
    <property type="entry name" value="UPF0699 TRANSMEMBRANE PROTEIN YDBT"/>
    <property type="match status" value="1"/>
</dbReference>